<sequence length="458" mass="48003">MAAGCTKSITALTNWRGMVAHAAGMTAIACLRILFTADADMRAGDMPKHKAQGVADAFLKAKWRKPRKCGAVAPLAFVLADHNATELDPTEVQGLAVELEKVLFPNRPIGQIALMTFEGDETAVLHFSALSQKELASLMAGEGYGGEPGRVHVVTADAVKPMPVTREEAKVYAAEKAKAAEAEKPAAAAPAAAAPAPVQAPAPSPAKSAPAPAPTPAPVAAKVVTPQRPADTGWWGVYDLSQGAFVGSTVAMRADLVEPPPEDDAKLLKRDLVALTDVQAALKTASFGEIQASFGFWNLITPASQESYKARLSRYPLDARPRLTASIYGAPREASIGMLQQMRAQLSGAFAAMDLRITDPTFPVQGLPPELLESVTLVLSGETEHDRLKQILKFVERKSAYAAKGVMQCVANVASAVELEACKVAGVVRVQGPAVTDFMDTPVAAADGAPLALAKSAA</sequence>
<feature type="region of interest" description="Disordered" evidence="1">
    <location>
        <begin position="190"/>
        <end position="219"/>
    </location>
</feature>
<dbReference type="BioCyc" id="CAULO:CC0693-MONOMER"/>
<proteinExistence type="predicted"/>
<dbReference type="PATRIC" id="fig|190650.5.peg.702"/>
<accession>Q9AAB1</accession>
<dbReference type="KEGG" id="ccr:CC_0693"/>
<gene>
    <name evidence="2" type="ordered locus">CC_0693</name>
</gene>
<dbReference type="SMR" id="Q9AAB1"/>
<evidence type="ECO:0000313" key="3">
    <source>
        <dbReference type="Proteomes" id="UP000001816"/>
    </source>
</evidence>
<dbReference type="PROSITE" id="PS51257">
    <property type="entry name" value="PROKAR_LIPOPROTEIN"/>
    <property type="match status" value="1"/>
</dbReference>
<evidence type="ECO:0000256" key="1">
    <source>
        <dbReference type="SAM" id="MobiDB-lite"/>
    </source>
</evidence>
<dbReference type="EnsemblBacteria" id="AAK22678">
    <property type="protein sequence ID" value="AAK22678"/>
    <property type="gene ID" value="CC_0693"/>
</dbReference>
<dbReference type="Proteomes" id="UP000001816">
    <property type="component" value="Chromosome"/>
</dbReference>
<name>Q9AAB1_CAUVC</name>
<dbReference type="PIR" id="B87335">
    <property type="entry name" value="B87335"/>
</dbReference>
<evidence type="ECO:0000313" key="2">
    <source>
        <dbReference type="EMBL" id="AAK22678.1"/>
    </source>
</evidence>
<dbReference type="EMBL" id="AE005673">
    <property type="protein sequence ID" value="AAK22678.1"/>
    <property type="molecule type" value="Genomic_DNA"/>
</dbReference>
<dbReference type="HOGENOM" id="CLU_719039_0_0_5"/>
<protein>
    <submittedName>
        <fullName evidence="2">Uncharacterized protein</fullName>
    </submittedName>
</protein>
<organism evidence="2 3">
    <name type="scientific">Caulobacter vibrioides (strain ATCC 19089 / CIP 103742 / CB 15)</name>
    <name type="common">Caulobacter crescentus</name>
    <dbReference type="NCBI Taxonomy" id="190650"/>
    <lineage>
        <taxon>Bacteria</taxon>
        <taxon>Pseudomonadati</taxon>
        <taxon>Pseudomonadota</taxon>
        <taxon>Alphaproteobacteria</taxon>
        <taxon>Caulobacterales</taxon>
        <taxon>Caulobacteraceae</taxon>
        <taxon>Caulobacter</taxon>
    </lineage>
</organism>
<dbReference type="STRING" id="190650.CC_0693"/>
<reference evidence="2 3" key="1">
    <citation type="journal article" date="2001" name="Proc. Natl. Acad. Sci. U.S.A.">
        <title>Complete genome sequence of Caulobacter crescentus.</title>
        <authorList>
            <person name="Nierman W.C."/>
            <person name="Feldblyum T.V."/>
            <person name="Laub M.T."/>
            <person name="Paulsen I.T."/>
            <person name="Nelson K.E."/>
            <person name="Eisen J.A."/>
            <person name="Heidelberg J.F."/>
            <person name="Alley M.R."/>
            <person name="Ohta N."/>
            <person name="Maddock J.R."/>
            <person name="Potocka I."/>
            <person name="Nelson W.C."/>
            <person name="Newton A."/>
            <person name="Stephens C."/>
            <person name="Phadke N.D."/>
            <person name="Ely B."/>
            <person name="DeBoy R.T."/>
            <person name="Dodson R.J."/>
            <person name="Durkin A.S."/>
            <person name="Gwinn M.L."/>
            <person name="Haft D.H."/>
            <person name="Kolonay J.F."/>
            <person name="Smit J."/>
            <person name="Craven M.B."/>
            <person name="Khouri H."/>
            <person name="Shetty J."/>
            <person name="Berry K."/>
            <person name="Utterback T."/>
            <person name="Tran K."/>
            <person name="Wolf A."/>
            <person name="Vamathevan J."/>
            <person name="Ermolaeva M."/>
            <person name="White O."/>
            <person name="Salzberg S.L."/>
            <person name="Venter J.C."/>
            <person name="Shapiro L."/>
            <person name="Fraser C.M."/>
        </authorList>
    </citation>
    <scope>NUCLEOTIDE SEQUENCE [LARGE SCALE GENOMIC DNA]</scope>
    <source>
        <strain evidence="3">ATCC 19089 / CB15</strain>
    </source>
</reference>
<keyword evidence="3" id="KW-1185">Reference proteome</keyword>
<dbReference type="AlphaFoldDB" id="Q9AAB1"/>